<evidence type="ECO:0000256" key="2">
    <source>
        <dbReference type="ARBA" id="ARBA00022801"/>
    </source>
</evidence>
<accession>A0A0C3NFN1</accession>
<organism evidence="8 9">
    <name type="scientific">Phlebiopsis gigantea (strain 11061_1 CR5-6)</name>
    <name type="common">White-rot fungus</name>
    <name type="synonym">Peniophora gigantea</name>
    <dbReference type="NCBI Taxonomy" id="745531"/>
    <lineage>
        <taxon>Eukaryota</taxon>
        <taxon>Fungi</taxon>
        <taxon>Dikarya</taxon>
        <taxon>Basidiomycota</taxon>
        <taxon>Agaricomycotina</taxon>
        <taxon>Agaricomycetes</taxon>
        <taxon>Polyporales</taxon>
        <taxon>Phanerochaetaceae</taxon>
        <taxon>Phlebiopsis</taxon>
    </lineage>
</organism>
<keyword evidence="4 5" id="KW-0326">Glycosidase</keyword>
<dbReference type="InterPro" id="IPR048395">
    <property type="entry name" value="Glyco_hydro_31_C"/>
</dbReference>
<dbReference type="SUPFAM" id="SSF51445">
    <property type="entry name" value="(Trans)glycosidases"/>
    <property type="match status" value="1"/>
</dbReference>
<dbReference type="InterPro" id="IPR013780">
    <property type="entry name" value="Glyco_hydro_b"/>
</dbReference>
<dbReference type="InterPro" id="IPR030458">
    <property type="entry name" value="Glyco_hydro_31_AS"/>
</dbReference>
<evidence type="ECO:0000256" key="3">
    <source>
        <dbReference type="ARBA" id="ARBA00023180"/>
    </source>
</evidence>
<dbReference type="SUPFAM" id="SSF51011">
    <property type="entry name" value="Glycosyl hydrolase domain"/>
    <property type="match status" value="1"/>
</dbReference>
<reference evidence="8 9" key="1">
    <citation type="journal article" date="2014" name="PLoS Genet.">
        <title>Analysis of the Phlebiopsis gigantea genome, transcriptome and secretome provides insight into its pioneer colonization strategies of wood.</title>
        <authorList>
            <person name="Hori C."/>
            <person name="Ishida T."/>
            <person name="Igarashi K."/>
            <person name="Samejima M."/>
            <person name="Suzuki H."/>
            <person name="Master E."/>
            <person name="Ferreira P."/>
            <person name="Ruiz-Duenas F.J."/>
            <person name="Held B."/>
            <person name="Canessa P."/>
            <person name="Larrondo L.F."/>
            <person name="Schmoll M."/>
            <person name="Druzhinina I.S."/>
            <person name="Kubicek C.P."/>
            <person name="Gaskell J.A."/>
            <person name="Kersten P."/>
            <person name="St John F."/>
            <person name="Glasner J."/>
            <person name="Sabat G."/>
            <person name="Splinter BonDurant S."/>
            <person name="Syed K."/>
            <person name="Yadav J."/>
            <person name="Mgbeahuruike A.C."/>
            <person name="Kovalchuk A."/>
            <person name="Asiegbu F.O."/>
            <person name="Lackner G."/>
            <person name="Hoffmeister D."/>
            <person name="Rencoret J."/>
            <person name="Gutierrez A."/>
            <person name="Sun H."/>
            <person name="Lindquist E."/>
            <person name="Barry K."/>
            <person name="Riley R."/>
            <person name="Grigoriev I.V."/>
            <person name="Henrissat B."/>
            <person name="Kues U."/>
            <person name="Berka R.M."/>
            <person name="Martinez A.T."/>
            <person name="Covert S.F."/>
            <person name="Blanchette R.A."/>
            <person name="Cullen D."/>
        </authorList>
    </citation>
    <scope>NUCLEOTIDE SEQUENCE [LARGE SCALE GENOMIC DNA]</scope>
    <source>
        <strain evidence="8 9">11061_1 CR5-6</strain>
    </source>
</reference>
<gene>
    <name evidence="8" type="ORF">PHLGIDRAFT_77440</name>
</gene>
<feature type="domain" description="Glycoside hydrolase family 31 TIM barrel" evidence="6">
    <location>
        <begin position="293"/>
        <end position="728"/>
    </location>
</feature>
<dbReference type="SUPFAM" id="SSF74650">
    <property type="entry name" value="Galactose mutarotase-like"/>
    <property type="match status" value="1"/>
</dbReference>
<feature type="domain" description="Glycosyl hydrolase family 31 C-terminal" evidence="7">
    <location>
        <begin position="736"/>
        <end position="827"/>
    </location>
</feature>
<keyword evidence="2 5" id="KW-0378">Hydrolase</keyword>
<dbReference type="InterPro" id="IPR011013">
    <property type="entry name" value="Gal_mutarotase_sf_dom"/>
</dbReference>
<dbReference type="Pfam" id="PF21365">
    <property type="entry name" value="Glyco_hydro_31_3rd"/>
    <property type="match status" value="1"/>
</dbReference>
<dbReference type="GO" id="GO:0030246">
    <property type="term" value="F:carbohydrate binding"/>
    <property type="evidence" value="ECO:0007669"/>
    <property type="project" value="InterPro"/>
</dbReference>
<evidence type="ECO:0000313" key="9">
    <source>
        <dbReference type="Proteomes" id="UP000053257"/>
    </source>
</evidence>
<keyword evidence="3" id="KW-0325">Glycoprotein</keyword>
<evidence type="ECO:0000256" key="5">
    <source>
        <dbReference type="RuleBase" id="RU361185"/>
    </source>
</evidence>
<evidence type="ECO:0000259" key="7">
    <source>
        <dbReference type="Pfam" id="PF21365"/>
    </source>
</evidence>
<sequence>MPRYGSQQSLSCHLYTHTTTGYVVSSVQETKTGLIARLSLAGPSCNAFGLDVEDLALEVDYESDSRLHVNIYDVEGQQFTIPRSVIDVPEPTANTHTSSSDLVFNYDSTPFAFWITRRFEPSEPPLFDTRTASLPPTPIPPIDTADPSTGLDGFPLVFEDQFLQFTSALPRGTNIYGLGEVVASSGIRRNIDGDGTIQTMWARDAASPIDENIYGSHPIYMEHRFSAAANRHRSHGVFLLSAAGSDTLLLTPPDADISLIQYRLVGGALDFYFFSGPTPQKVVEQYGELIGTPAWQPAWAFGFHLCRWGYANIEETREQVRKMREANVPLEVMWNDIDLYHAVRDFTADPVSFPPEKVRSFIRELAENHQHYVPILDAAIPKQTNTTDVVRNSYDPYTRGVDLDIFIKNTDGTEHIGQVWPGYTVFPDFFAENIKQYWTEALRNWSALGVEYSGIWLDMNEAASFCEGSCGTGANISNTSVPFILPGRPGNLIVDYPEGYELYNPSKWGPSGNITINGTFTYELPEDSSVVSGKRSIPGGEGYTSRATRTVDAATPPYAIHNGQGLLSAGTIAANATHAGGQLEIDVHNLWGLMEERATYDSLLEINPGKRPFIISRSTFASSGRWTGHWLGDNFSKWSYMYLSIQGMLQFQLFQIPFVGPDTCGFIGNADEELCNRWMQLGAFMPFFRNHNILGAIPQEPYVWDSVAEASRTAIAVRYSLLPYWYTLFANSSRFGSPPIRPLFWEFPDEPELFSVDRQFLLGRELLITPVLTPNVSAVNGIFPGRGEVAWRDFYTHEVLSTTSGGQTALSAPLGHIPVHVREGAAILMHARPGYTTAETRTSPFRLLVFATADGYASGHAYFDDGESLPPTAHRDVLFFVSEGKMVVESSGSFDVEPRLESLVVLGVKRPSTVMVQGGRADGWSYTDGLQKLVLSDLNVDLNGRATIEWSY</sequence>
<evidence type="ECO:0000256" key="4">
    <source>
        <dbReference type="ARBA" id="ARBA00023295"/>
    </source>
</evidence>
<dbReference type="PANTHER" id="PTHR22762:SF133">
    <property type="entry name" value="P-TYPE DOMAIN-CONTAINING PROTEIN"/>
    <property type="match status" value="1"/>
</dbReference>
<evidence type="ECO:0000259" key="6">
    <source>
        <dbReference type="Pfam" id="PF01055"/>
    </source>
</evidence>
<dbReference type="InterPro" id="IPR000322">
    <property type="entry name" value="Glyco_hydro_31_TIM"/>
</dbReference>
<dbReference type="GO" id="GO:0005975">
    <property type="term" value="P:carbohydrate metabolic process"/>
    <property type="evidence" value="ECO:0007669"/>
    <property type="project" value="InterPro"/>
</dbReference>
<comment type="similarity">
    <text evidence="1 5">Belongs to the glycosyl hydrolase 31 family.</text>
</comment>
<dbReference type="STRING" id="745531.A0A0C3NFN1"/>
<dbReference type="CDD" id="cd06602">
    <property type="entry name" value="GH31_MGAM_SI_GAA"/>
    <property type="match status" value="1"/>
</dbReference>
<dbReference type="GO" id="GO:0004553">
    <property type="term" value="F:hydrolase activity, hydrolyzing O-glycosyl compounds"/>
    <property type="evidence" value="ECO:0007669"/>
    <property type="project" value="InterPro"/>
</dbReference>
<name>A0A0C3NFN1_PHLG1</name>
<keyword evidence="9" id="KW-1185">Reference proteome</keyword>
<dbReference type="InterPro" id="IPR017853">
    <property type="entry name" value="GH"/>
</dbReference>
<dbReference type="HOGENOM" id="CLU_000631_11_0_1"/>
<dbReference type="Gene3D" id="3.20.20.80">
    <property type="entry name" value="Glycosidases"/>
    <property type="match status" value="2"/>
</dbReference>
<protein>
    <submittedName>
        <fullName evidence="8">Glycoside hydrolase family 31 protein</fullName>
    </submittedName>
</protein>
<dbReference type="EMBL" id="KN840611">
    <property type="protein sequence ID" value="KIP03529.1"/>
    <property type="molecule type" value="Genomic_DNA"/>
</dbReference>
<dbReference type="Gene3D" id="2.60.40.1180">
    <property type="entry name" value="Golgi alpha-mannosidase II"/>
    <property type="match status" value="2"/>
</dbReference>
<dbReference type="Gene3D" id="2.60.40.1760">
    <property type="entry name" value="glycosyl hydrolase (family 31)"/>
    <property type="match status" value="1"/>
</dbReference>
<dbReference type="PANTHER" id="PTHR22762">
    <property type="entry name" value="ALPHA-GLUCOSIDASE"/>
    <property type="match status" value="1"/>
</dbReference>
<dbReference type="AlphaFoldDB" id="A0A0C3NFN1"/>
<dbReference type="OrthoDB" id="5839090at2759"/>
<dbReference type="Proteomes" id="UP000053257">
    <property type="component" value="Unassembled WGS sequence"/>
</dbReference>
<dbReference type="PROSITE" id="PS00129">
    <property type="entry name" value="GLYCOSYL_HYDROL_F31_1"/>
    <property type="match status" value="1"/>
</dbReference>
<proteinExistence type="inferred from homology"/>
<evidence type="ECO:0000313" key="8">
    <source>
        <dbReference type="EMBL" id="KIP03529.1"/>
    </source>
</evidence>
<dbReference type="CDD" id="cd14752">
    <property type="entry name" value="GH31_N"/>
    <property type="match status" value="1"/>
</dbReference>
<dbReference type="Pfam" id="PF01055">
    <property type="entry name" value="Glyco_hydro_31_2nd"/>
    <property type="match status" value="1"/>
</dbReference>
<evidence type="ECO:0000256" key="1">
    <source>
        <dbReference type="ARBA" id="ARBA00007806"/>
    </source>
</evidence>